<dbReference type="InterPro" id="IPR058031">
    <property type="entry name" value="AAA_lid_NorR"/>
</dbReference>
<dbReference type="InterPro" id="IPR003593">
    <property type="entry name" value="AAA+_ATPase"/>
</dbReference>
<dbReference type="InterPro" id="IPR025944">
    <property type="entry name" value="Sigma_54_int_dom_CS"/>
</dbReference>
<dbReference type="EMBL" id="JAFNME010000003">
    <property type="protein sequence ID" value="MBO1248676.1"/>
    <property type="molecule type" value="Genomic_DNA"/>
</dbReference>
<dbReference type="Gene3D" id="3.40.50.300">
    <property type="entry name" value="P-loop containing nucleotide triphosphate hydrolases"/>
    <property type="match status" value="1"/>
</dbReference>
<evidence type="ECO:0000256" key="3">
    <source>
        <dbReference type="ARBA" id="ARBA00023015"/>
    </source>
</evidence>
<dbReference type="Gene3D" id="1.10.8.60">
    <property type="match status" value="1"/>
</dbReference>
<evidence type="ECO:0000256" key="2">
    <source>
        <dbReference type="ARBA" id="ARBA00022840"/>
    </source>
</evidence>
<evidence type="ECO:0000256" key="1">
    <source>
        <dbReference type="ARBA" id="ARBA00022741"/>
    </source>
</evidence>
<keyword evidence="1" id="KW-0547">Nucleotide-binding</keyword>
<dbReference type="InterPro" id="IPR025943">
    <property type="entry name" value="Sigma_54_int_dom_ATP-bd_2"/>
</dbReference>
<comment type="caution">
    <text evidence="7">The sequence shown here is derived from an EMBL/GenBank/DDBJ whole genome shotgun (WGS) entry which is preliminary data.</text>
</comment>
<dbReference type="Proteomes" id="UP000664731">
    <property type="component" value="Unassembled WGS sequence"/>
</dbReference>
<dbReference type="InterPro" id="IPR002078">
    <property type="entry name" value="Sigma_54_int"/>
</dbReference>
<keyword evidence="5" id="KW-0804">Transcription</keyword>
<evidence type="ECO:0000313" key="8">
    <source>
        <dbReference type="Proteomes" id="UP000664731"/>
    </source>
</evidence>
<name>A0A939GWM7_9BURK</name>
<organism evidence="7 8">
    <name type="scientific">Comamonas denitrificans</name>
    <dbReference type="NCBI Taxonomy" id="117506"/>
    <lineage>
        <taxon>Bacteria</taxon>
        <taxon>Pseudomonadati</taxon>
        <taxon>Pseudomonadota</taxon>
        <taxon>Betaproteobacteria</taxon>
        <taxon>Burkholderiales</taxon>
        <taxon>Comamonadaceae</taxon>
        <taxon>Comamonas</taxon>
    </lineage>
</organism>
<dbReference type="InterPro" id="IPR029016">
    <property type="entry name" value="GAF-like_dom_sf"/>
</dbReference>
<dbReference type="Pfam" id="PF02954">
    <property type="entry name" value="HTH_8"/>
    <property type="match status" value="1"/>
</dbReference>
<dbReference type="SUPFAM" id="SSF55781">
    <property type="entry name" value="GAF domain-like"/>
    <property type="match status" value="1"/>
</dbReference>
<reference evidence="7" key="1">
    <citation type="submission" date="2021-03" db="EMBL/GenBank/DDBJ databases">
        <title>Comamonas denitrificans.</title>
        <authorList>
            <person name="Finster K."/>
        </authorList>
    </citation>
    <scope>NUCLEOTIDE SEQUENCE</scope>
    <source>
        <strain evidence="7">MM2021_4</strain>
    </source>
</reference>
<dbReference type="SMART" id="SM00382">
    <property type="entry name" value="AAA"/>
    <property type="match status" value="1"/>
</dbReference>
<dbReference type="Gene3D" id="3.30.450.40">
    <property type="match status" value="1"/>
</dbReference>
<dbReference type="RefSeq" id="WP_207574228.1">
    <property type="nucleotide sequence ID" value="NZ_JAFNME010000003.1"/>
</dbReference>
<proteinExistence type="predicted"/>
<dbReference type="PROSITE" id="PS50045">
    <property type="entry name" value="SIGMA54_INTERACT_4"/>
    <property type="match status" value="1"/>
</dbReference>
<keyword evidence="8" id="KW-1185">Reference proteome</keyword>
<dbReference type="PANTHER" id="PTHR32071">
    <property type="entry name" value="TRANSCRIPTIONAL REGULATORY PROTEIN"/>
    <property type="match status" value="1"/>
</dbReference>
<dbReference type="PROSITE" id="PS00676">
    <property type="entry name" value="SIGMA54_INTERACT_2"/>
    <property type="match status" value="1"/>
</dbReference>
<dbReference type="InterPro" id="IPR003018">
    <property type="entry name" value="GAF"/>
</dbReference>
<keyword evidence="2" id="KW-0067">ATP-binding</keyword>
<dbReference type="CDD" id="cd00009">
    <property type="entry name" value="AAA"/>
    <property type="match status" value="1"/>
</dbReference>
<dbReference type="PROSITE" id="PS00688">
    <property type="entry name" value="SIGMA54_INTERACT_3"/>
    <property type="match status" value="1"/>
</dbReference>
<dbReference type="Pfam" id="PF25601">
    <property type="entry name" value="AAA_lid_14"/>
    <property type="match status" value="1"/>
</dbReference>
<dbReference type="AlphaFoldDB" id="A0A939GWM7"/>
<dbReference type="GO" id="GO:0006355">
    <property type="term" value="P:regulation of DNA-templated transcription"/>
    <property type="evidence" value="ECO:0007669"/>
    <property type="project" value="InterPro"/>
</dbReference>
<keyword evidence="3" id="KW-0805">Transcription regulation</keyword>
<evidence type="ECO:0000256" key="5">
    <source>
        <dbReference type="ARBA" id="ARBA00023163"/>
    </source>
</evidence>
<accession>A0A939GWM7</accession>
<dbReference type="PANTHER" id="PTHR32071:SF77">
    <property type="entry name" value="TRANSCRIPTIONAL REGULATORY PROTEIN"/>
    <property type="match status" value="1"/>
</dbReference>
<dbReference type="Pfam" id="PF01590">
    <property type="entry name" value="GAF"/>
    <property type="match status" value="1"/>
</dbReference>
<gene>
    <name evidence="7" type="ORF">J1777_02330</name>
</gene>
<protein>
    <submittedName>
        <fullName evidence="7">Sigma-54-dependent Fis family transcriptional regulator</fullName>
    </submittedName>
</protein>
<evidence type="ECO:0000259" key="6">
    <source>
        <dbReference type="PROSITE" id="PS50045"/>
    </source>
</evidence>
<dbReference type="PROSITE" id="PS00675">
    <property type="entry name" value="SIGMA54_INTERACT_1"/>
    <property type="match status" value="1"/>
</dbReference>
<dbReference type="InterPro" id="IPR025662">
    <property type="entry name" value="Sigma_54_int_dom_ATP-bd_1"/>
</dbReference>
<dbReference type="GO" id="GO:0043565">
    <property type="term" value="F:sequence-specific DNA binding"/>
    <property type="evidence" value="ECO:0007669"/>
    <property type="project" value="InterPro"/>
</dbReference>
<evidence type="ECO:0000313" key="7">
    <source>
        <dbReference type="EMBL" id="MBO1248676.1"/>
    </source>
</evidence>
<dbReference type="FunFam" id="3.40.50.300:FF:000006">
    <property type="entry name" value="DNA-binding transcriptional regulator NtrC"/>
    <property type="match status" value="1"/>
</dbReference>
<dbReference type="InterPro" id="IPR027417">
    <property type="entry name" value="P-loop_NTPase"/>
</dbReference>
<keyword evidence="4" id="KW-0238">DNA-binding</keyword>
<dbReference type="SUPFAM" id="SSF46689">
    <property type="entry name" value="Homeodomain-like"/>
    <property type="match status" value="1"/>
</dbReference>
<feature type="domain" description="Sigma-54 factor interaction" evidence="6">
    <location>
        <begin position="319"/>
        <end position="546"/>
    </location>
</feature>
<dbReference type="Pfam" id="PF00158">
    <property type="entry name" value="Sigma54_activat"/>
    <property type="match status" value="1"/>
</dbReference>
<sequence length="644" mass="70590">MSLHSTALASADHAHLLTLAHERSLRYGLALRDAPDYQRLASGALRDALDQHRFLCQHATPVMEHLFSQINNTGSILVLTSASGLVLHSLGDRDFLPKADQVALVPGVDWSEQAQGTNAIGTALQERQAITVQGAEHFLQANHSLACACAPIFGPHGQLMGALDVTSEHHRHHPHTLALVRMSVQMLENQMLAAQFPQAIRLHFHARPEFLGTLMEGIAVFSPDGQLLSLNRSAQFQCSLTDAQPQSVPTQHFSMLFRHPLTELLQACAQQLMLESGVLVACRIHLPPSTEAVQRPTTAAAPHNTPTTLPQRLSHLQYLDTGDTQLAHTIARLRKVLDKNIPVMLLGETGTGKDLLARAWHQDSARANQPFIAVNCASIPESLIEAELFGYADGAFTGARKKGAVGKIAQAHGGTLFLDEIGDMPLSLQARLLRVLQERRISPLGSEKDIPIDIAVVCATHQDLKARINQGLFREDLYYRLNGLAVRLPALRERTDLPAVIAKVLQAVQPEGATCTLAPEVLQRFLSYPWPGNVRQLHNVLRTACVMACATAEEESIVTCADLPDDFLDDYQETVEHKAPTAMENFDFGQETHKLNDLTLQRMAQALAEHQGNVSAAAKVLGISRNTFYRKKGLLPLPKNANQF</sequence>
<dbReference type="InterPro" id="IPR002197">
    <property type="entry name" value="HTH_Fis"/>
</dbReference>
<evidence type="ECO:0000256" key="4">
    <source>
        <dbReference type="ARBA" id="ARBA00023125"/>
    </source>
</evidence>
<dbReference type="GO" id="GO:0005524">
    <property type="term" value="F:ATP binding"/>
    <property type="evidence" value="ECO:0007669"/>
    <property type="project" value="UniProtKB-KW"/>
</dbReference>
<dbReference type="SUPFAM" id="SSF52540">
    <property type="entry name" value="P-loop containing nucleoside triphosphate hydrolases"/>
    <property type="match status" value="1"/>
</dbReference>
<dbReference type="InterPro" id="IPR009057">
    <property type="entry name" value="Homeodomain-like_sf"/>
</dbReference>
<dbReference type="Gene3D" id="1.10.10.60">
    <property type="entry name" value="Homeodomain-like"/>
    <property type="match status" value="1"/>
</dbReference>